<evidence type="ECO:0000313" key="13">
    <source>
        <dbReference type="EMBL" id="GAA5158784.1"/>
    </source>
</evidence>
<evidence type="ECO:0000256" key="9">
    <source>
        <dbReference type="ARBA" id="ARBA00023136"/>
    </source>
</evidence>
<keyword evidence="14" id="KW-1185">Reference proteome</keyword>
<protein>
    <submittedName>
        <fullName evidence="13">Acyl-CoA desaturase</fullName>
    </submittedName>
</protein>
<keyword evidence="4" id="KW-0276">Fatty acid metabolism</keyword>
<dbReference type="Pfam" id="PF01610">
    <property type="entry name" value="DDE_Tnp_ISL3"/>
    <property type="match status" value="1"/>
</dbReference>
<dbReference type="RefSeq" id="WP_345531138.1">
    <property type="nucleotide sequence ID" value="NZ_BAABLD010000002.1"/>
</dbReference>
<keyword evidence="5 10" id="KW-1133">Transmembrane helix</keyword>
<reference evidence="14" key="1">
    <citation type="journal article" date="2019" name="Int. J. Syst. Evol. Microbiol.">
        <title>The Global Catalogue of Microorganisms (GCM) 10K type strain sequencing project: providing services to taxonomists for standard genome sequencing and annotation.</title>
        <authorList>
            <consortium name="The Broad Institute Genomics Platform"/>
            <consortium name="The Broad Institute Genome Sequencing Center for Infectious Disease"/>
            <person name="Wu L."/>
            <person name="Ma J."/>
        </authorList>
    </citation>
    <scope>NUCLEOTIDE SEQUENCE [LARGE SCALE GENOMIC DNA]</scope>
    <source>
        <strain evidence="14">JCM 18715</strain>
    </source>
</reference>
<keyword evidence="9 10" id="KW-0472">Membrane</keyword>
<dbReference type="InterPro" id="IPR015876">
    <property type="entry name" value="Acyl-CoA_DS"/>
</dbReference>
<feature type="transmembrane region" description="Helical" evidence="10">
    <location>
        <begin position="164"/>
        <end position="181"/>
    </location>
</feature>
<name>A0ABP9Q997_9RHOO</name>
<evidence type="ECO:0000259" key="12">
    <source>
        <dbReference type="Pfam" id="PF01610"/>
    </source>
</evidence>
<keyword evidence="6" id="KW-0560">Oxidoreductase</keyword>
<evidence type="ECO:0000313" key="14">
    <source>
        <dbReference type="Proteomes" id="UP001500547"/>
    </source>
</evidence>
<evidence type="ECO:0000256" key="7">
    <source>
        <dbReference type="ARBA" id="ARBA00023004"/>
    </source>
</evidence>
<keyword evidence="3 10" id="KW-0812">Transmembrane</keyword>
<feature type="domain" description="Transposase IS204/IS1001/IS1096/IS1165 DDE" evidence="12">
    <location>
        <begin position="267"/>
        <end position="387"/>
    </location>
</feature>
<evidence type="ECO:0000256" key="5">
    <source>
        <dbReference type="ARBA" id="ARBA00022989"/>
    </source>
</evidence>
<evidence type="ECO:0000256" key="1">
    <source>
        <dbReference type="ARBA" id="ARBA00004141"/>
    </source>
</evidence>
<evidence type="ECO:0000256" key="2">
    <source>
        <dbReference type="ARBA" id="ARBA00008749"/>
    </source>
</evidence>
<dbReference type="EMBL" id="BAABLD010000002">
    <property type="protein sequence ID" value="GAA5158784.1"/>
    <property type="molecule type" value="Genomic_DNA"/>
</dbReference>
<dbReference type="InterPro" id="IPR002560">
    <property type="entry name" value="Transposase_DDE"/>
</dbReference>
<feature type="domain" description="Fatty acid desaturase" evidence="11">
    <location>
        <begin position="9"/>
        <end position="219"/>
    </location>
</feature>
<feature type="transmembrane region" description="Helical" evidence="10">
    <location>
        <begin position="135"/>
        <end position="158"/>
    </location>
</feature>
<evidence type="ECO:0000256" key="10">
    <source>
        <dbReference type="SAM" id="Phobius"/>
    </source>
</evidence>
<gene>
    <name evidence="13" type="ORF">GCM10025770_03820</name>
</gene>
<dbReference type="InterPro" id="IPR005804">
    <property type="entry name" value="FA_desaturase_dom"/>
</dbReference>
<feature type="transmembrane region" description="Helical" evidence="10">
    <location>
        <begin position="12"/>
        <end position="32"/>
    </location>
</feature>
<comment type="similarity">
    <text evidence="2">Belongs to the fatty acid desaturase type 2 family.</text>
</comment>
<evidence type="ECO:0000256" key="3">
    <source>
        <dbReference type="ARBA" id="ARBA00022692"/>
    </source>
</evidence>
<keyword evidence="8" id="KW-0443">Lipid metabolism</keyword>
<comment type="caution">
    <text evidence="13">The sequence shown here is derived from an EMBL/GenBank/DDBJ whole genome shotgun (WGS) entry which is preliminary data.</text>
</comment>
<proteinExistence type="inferred from homology"/>
<sequence>MFSGFFDLPWWGYVLCALGLTHVTIASVTIFLHRHQAHRALDLHAIPSHFFRAWLWMSTGMVTKEWAAIHRKHHAKCETEEDPHSPQVLGIKRVLFGGVMLYVKETRNKETMARYGHGTPDDWLEKRIYSRHQKLGVAIMMLADMAMFGIVPGLLVWLVQMAWIPFWAAGVINGAGHYWGYRNFNCADASTNLLPWGIIIGGEELHNNHHTYATSAKLSAKWYEFDIGWMYIRILEMLGLATVKKTIPVPRIGVARKVVDLDMLQHVITHRYDVMTRYMKSLQQVYADELAAIRARHVGLDVARLRTSLLADAQSLTTSAREHLAEALSHSPKLQQLHAMREELAALWARSSASSEQLLKHLQDWCHRAEESGIAQLRELSLRMRSYAAV</sequence>
<evidence type="ECO:0000256" key="8">
    <source>
        <dbReference type="ARBA" id="ARBA00023098"/>
    </source>
</evidence>
<evidence type="ECO:0000256" key="6">
    <source>
        <dbReference type="ARBA" id="ARBA00023002"/>
    </source>
</evidence>
<accession>A0ABP9Q997</accession>
<evidence type="ECO:0000259" key="11">
    <source>
        <dbReference type="Pfam" id="PF00487"/>
    </source>
</evidence>
<organism evidence="13 14">
    <name type="scientific">Viridibacterium curvum</name>
    <dbReference type="NCBI Taxonomy" id="1101404"/>
    <lineage>
        <taxon>Bacteria</taxon>
        <taxon>Pseudomonadati</taxon>
        <taxon>Pseudomonadota</taxon>
        <taxon>Betaproteobacteria</taxon>
        <taxon>Rhodocyclales</taxon>
        <taxon>Rhodocyclaceae</taxon>
        <taxon>Viridibacterium</taxon>
    </lineage>
</organism>
<dbReference type="Pfam" id="PF00487">
    <property type="entry name" value="FA_desaturase"/>
    <property type="match status" value="1"/>
</dbReference>
<comment type="subcellular location">
    <subcellularLocation>
        <location evidence="1">Membrane</location>
        <topology evidence="1">Multi-pass membrane protein</topology>
    </subcellularLocation>
</comment>
<evidence type="ECO:0000256" key="4">
    <source>
        <dbReference type="ARBA" id="ARBA00022832"/>
    </source>
</evidence>
<dbReference type="PANTHER" id="PTHR11351">
    <property type="entry name" value="ACYL-COA DESATURASE"/>
    <property type="match status" value="1"/>
</dbReference>
<keyword evidence="7" id="KW-0408">Iron</keyword>
<dbReference type="Proteomes" id="UP001500547">
    <property type="component" value="Unassembled WGS sequence"/>
</dbReference>
<dbReference type="PANTHER" id="PTHR11351:SF33">
    <property type="entry name" value="DELTA-9 FATTY ACID DESATURASE, DESA"/>
    <property type="match status" value="1"/>
</dbReference>
<dbReference type="CDD" id="cd03505">
    <property type="entry name" value="Delta9-FADS-like"/>
    <property type="match status" value="1"/>
</dbReference>